<dbReference type="OrthoDB" id="3196168at2759"/>
<dbReference type="GO" id="GO:0140662">
    <property type="term" value="F:ATP-dependent protein folding chaperone"/>
    <property type="evidence" value="ECO:0007669"/>
    <property type="project" value="InterPro"/>
</dbReference>
<evidence type="ECO:0000313" key="3">
    <source>
        <dbReference type="EMBL" id="EGO30373.1"/>
    </source>
</evidence>
<dbReference type="GeneID" id="18809016"/>
<reference evidence="3" key="1">
    <citation type="submission" date="2011-04" db="EMBL/GenBank/DDBJ databases">
        <title>Evolution of plant cell wall degrading machinery underlies the functional diversity of forest fungi.</title>
        <authorList>
            <consortium name="US DOE Joint Genome Institute (JGI-PGF)"/>
            <person name="Eastwood D.C."/>
            <person name="Floudas D."/>
            <person name="Binder M."/>
            <person name="Majcherczyk A."/>
            <person name="Schneider P."/>
            <person name="Aerts A."/>
            <person name="Asiegbu F.O."/>
            <person name="Baker S.E."/>
            <person name="Barry K."/>
            <person name="Bendiksby M."/>
            <person name="Blumentritt M."/>
            <person name="Coutinho P.M."/>
            <person name="Cullen D."/>
            <person name="Cullen D."/>
            <person name="Gathman A."/>
            <person name="Goodell B."/>
            <person name="Henrissat B."/>
            <person name="Ihrmark K."/>
            <person name="Kauserud H."/>
            <person name="Kohler A."/>
            <person name="LaButti K."/>
            <person name="Lapidus A."/>
            <person name="Lavin J.L."/>
            <person name="Lee Y.-H."/>
            <person name="Lindquist E."/>
            <person name="Lilly W."/>
            <person name="Lucas S."/>
            <person name="Morin E."/>
            <person name="Murat C."/>
            <person name="Oguiza J.A."/>
            <person name="Park J."/>
            <person name="Pisabarro A.G."/>
            <person name="Riley R."/>
            <person name="Rosling A."/>
            <person name="Salamov A."/>
            <person name="Schmidt O."/>
            <person name="Schmutz J."/>
            <person name="Skrede I."/>
            <person name="Stenlid J."/>
            <person name="Wiebenga A."/>
            <person name="Xie X."/>
            <person name="Kues U."/>
            <person name="Hibbett D.S."/>
            <person name="Hoffmeister D."/>
            <person name="Hogberg N."/>
            <person name="Martin F."/>
            <person name="Grigoriev I.V."/>
            <person name="Watkinson S.C."/>
        </authorList>
    </citation>
    <scope>NUCLEOTIDE SEQUENCE</scope>
    <source>
        <strain evidence="3">S7.9</strain>
    </source>
</reference>
<name>F8NE44_SERL9</name>
<evidence type="ECO:0000256" key="1">
    <source>
        <dbReference type="ARBA" id="ARBA00022741"/>
    </source>
</evidence>
<dbReference type="SUPFAM" id="SSF53067">
    <property type="entry name" value="Actin-like ATPase domain"/>
    <property type="match status" value="1"/>
</dbReference>
<proteinExistence type="predicted"/>
<feature type="non-terminal residue" evidence="3">
    <location>
        <position position="1"/>
    </location>
</feature>
<dbReference type="RefSeq" id="XP_007312257.1">
    <property type="nucleotide sequence ID" value="XM_007312195.1"/>
</dbReference>
<evidence type="ECO:0000256" key="2">
    <source>
        <dbReference type="ARBA" id="ARBA00022840"/>
    </source>
</evidence>
<dbReference type="SUPFAM" id="SSF100920">
    <property type="entry name" value="Heat shock protein 70kD (HSP70), peptide-binding domain"/>
    <property type="match status" value="1"/>
</dbReference>
<keyword evidence="1" id="KW-0547">Nucleotide-binding</keyword>
<dbReference type="InterPro" id="IPR043129">
    <property type="entry name" value="ATPase_NBD"/>
</dbReference>
<protein>
    <recommendedName>
        <fullName evidence="4">Heat shock protein 70</fullName>
    </recommendedName>
</protein>
<dbReference type="Gene3D" id="3.30.420.40">
    <property type="match status" value="2"/>
</dbReference>
<accession>F8NE44</accession>
<dbReference type="AlphaFoldDB" id="F8NE44"/>
<dbReference type="Proteomes" id="UP000008064">
    <property type="component" value="Unassembled WGS sequence"/>
</dbReference>
<organism>
    <name type="scientific">Serpula lacrymans var. lacrymans (strain S7.9)</name>
    <name type="common">Dry rot fungus</name>
    <dbReference type="NCBI Taxonomy" id="578457"/>
    <lineage>
        <taxon>Eukaryota</taxon>
        <taxon>Fungi</taxon>
        <taxon>Dikarya</taxon>
        <taxon>Basidiomycota</taxon>
        <taxon>Agaricomycotina</taxon>
        <taxon>Agaricomycetes</taxon>
        <taxon>Agaricomycetidae</taxon>
        <taxon>Boletales</taxon>
        <taxon>Coniophorineae</taxon>
        <taxon>Serpulaceae</taxon>
        <taxon>Serpula</taxon>
    </lineage>
</organism>
<sequence>EIVLVDGSTCIPCIVKLVSDFFNGKEPINPDKAVAYGAAFQAAIFSGDTSEKTQDLLLNVSPLSLGIETTGGIMTALIKHNTTIPTTKLETFSTYSPGVLTEVYKGERAHRHISH</sequence>
<dbReference type="HOGENOM" id="CLU_149750_0_0_1"/>
<evidence type="ECO:0008006" key="4">
    <source>
        <dbReference type="Google" id="ProtNLM"/>
    </source>
</evidence>
<dbReference type="InterPro" id="IPR029047">
    <property type="entry name" value="HSP70_peptide-bd_sf"/>
</dbReference>
<keyword evidence="2" id="KW-0067">ATP-binding</keyword>
<dbReference type="Gene3D" id="2.60.34.10">
    <property type="entry name" value="Substrate Binding Domain Of DNAk, Chain A, domain 1"/>
    <property type="match status" value="1"/>
</dbReference>
<dbReference type="InterPro" id="IPR013126">
    <property type="entry name" value="Hsp_70_fam"/>
</dbReference>
<dbReference type="Pfam" id="PF00012">
    <property type="entry name" value="HSP70"/>
    <property type="match status" value="1"/>
</dbReference>
<gene>
    <name evidence="3" type="ORF">SERLADRAFT_344479</name>
</gene>
<dbReference type="KEGG" id="sla:SERLADRAFT_344479"/>
<dbReference type="EMBL" id="GL945428">
    <property type="protein sequence ID" value="EGO30373.1"/>
    <property type="molecule type" value="Genomic_DNA"/>
</dbReference>
<dbReference type="GO" id="GO:0005524">
    <property type="term" value="F:ATP binding"/>
    <property type="evidence" value="ECO:0007669"/>
    <property type="project" value="UniProtKB-KW"/>
</dbReference>
<dbReference type="PANTHER" id="PTHR19375">
    <property type="entry name" value="HEAT SHOCK PROTEIN 70KDA"/>
    <property type="match status" value="1"/>
</dbReference>